<evidence type="ECO:0000256" key="3">
    <source>
        <dbReference type="ARBA" id="ARBA00022448"/>
    </source>
</evidence>
<accession>A0A641ATE7</accession>
<dbReference type="SUPFAM" id="SSF51735">
    <property type="entry name" value="NAD(P)-binding Rossmann-fold domains"/>
    <property type="match status" value="2"/>
</dbReference>
<feature type="transmembrane region" description="Helical" evidence="9">
    <location>
        <begin position="36"/>
        <end position="57"/>
    </location>
</feature>
<evidence type="ECO:0000313" key="12">
    <source>
        <dbReference type="Proteomes" id="UP001515100"/>
    </source>
</evidence>
<keyword evidence="8" id="KW-0407">Ion channel</keyword>
<evidence type="ECO:0000256" key="8">
    <source>
        <dbReference type="ARBA" id="ARBA00023303"/>
    </source>
</evidence>
<dbReference type="PANTHER" id="PTHR31563">
    <property type="entry name" value="ION CHANNEL POLLUX-RELATED"/>
    <property type="match status" value="1"/>
</dbReference>
<feature type="domain" description="RCK N-terminal" evidence="10">
    <location>
        <begin position="140"/>
        <end position="276"/>
    </location>
</feature>
<dbReference type="PROSITE" id="PS51201">
    <property type="entry name" value="RCK_N"/>
    <property type="match status" value="1"/>
</dbReference>
<evidence type="ECO:0000256" key="9">
    <source>
        <dbReference type="SAM" id="Phobius"/>
    </source>
</evidence>
<comment type="subcellular location">
    <subcellularLocation>
        <location evidence="1">Endomembrane system</location>
        <topology evidence="1">Multi-pass membrane protein</topology>
    </subcellularLocation>
</comment>
<feature type="transmembrane region" description="Helical" evidence="9">
    <location>
        <begin position="97"/>
        <end position="123"/>
    </location>
</feature>
<dbReference type="InterPro" id="IPR010420">
    <property type="entry name" value="CASTOR/POLLUX/SYM8_dom"/>
</dbReference>
<evidence type="ECO:0000256" key="1">
    <source>
        <dbReference type="ARBA" id="ARBA00004127"/>
    </source>
</evidence>
<keyword evidence="12" id="KW-1185">Reference proteome</keyword>
<keyword evidence="4 9" id="KW-0812">Transmembrane</keyword>
<proteinExistence type="inferred from homology"/>
<dbReference type="OrthoDB" id="305351at2"/>
<dbReference type="Proteomes" id="UP001515100">
    <property type="component" value="Unassembled WGS sequence"/>
</dbReference>
<dbReference type="EMBL" id="SDPP02000001">
    <property type="protein sequence ID" value="KAA1380932.1"/>
    <property type="molecule type" value="Genomic_DNA"/>
</dbReference>
<evidence type="ECO:0000313" key="11">
    <source>
        <dbReference type="EMBL" id="KAA1380932.1"/>
    </source>
</evidence>
<dbReference type="GO" id="GO:0012505">
    <property type="term" value="C:endomembrane system"/>
    <property type="evidence" value="ECO:0007669"/>
    <property type="project" value="UniProtKB-SubCell"/>
</dbReference>
<evidence type="ECO:0000256" key="4">
    <source>
        <dbReference type="ARBA" id="ARBA00022692"/>
    </source>
</evidence>
<dbReference type="GO" id="GO:0034220">
    <property type="term" value="P:monoatomic ion transmembrane transport"/>
    <property type="evidence" value="ECO:0007669"/>
    <property type="project" value="UniProtKB-KW"/>
</dbReference>
<dbReference type="GO" id="GO:0006813">
    <property type="term" value="P:potassium ion transport"/>
    <property type="evidence" value="ECO:0007669"/>
    <property type="project" value="InterPro"/>
</dbReference>
<organism evidence="11 12">
    <name type="scientific">Aeromicrobium fastidiosum</name>
    <dbReference type="NCBI Taxonomy" id="52699"/>
    <lineage>
        <taxon>Bacteria</taxon>
        <taxon>Bacillati</taxon>
        <taxon>Actinomycetota</taxon>
        <taxon>Actinomycetes</taxon>
        <taxon>Propionibacteriales</taxon>
        <taxon>Nocardioidaceae</taxon>
        <taxon>Aeromicrobium</taxon>
    </lineage>
</organism>
<dbReference type="AlphaFoldDB" id="A0A641ATE7"/>
<evidence type="ECO:0000256" key="5">
    <source>
        <dbReference type="ARBA" id="ARBA00022989"/>
    </source>
</evidence>
<protein>
    <submittedName>
        <fullName evidence="11">Potassium transporter TrkA</fullName>
    </submittedName>
</protein>
<dbReference type="InterPro" id="IPR036291">
    <property type="entry name" value="NAD(P)-bd_dom_sf"/>
</dbReference>
<dbReference type="InterPro" id="IPR044849">
    <property type="entry name" value="CASTOR/POLLUX/SYM8-like"/>
</dbReference>
<dbReference type="InterPro" id="IPR003148">
    <property type="entry name" value="RCK_N"/>
</dbReference>
<evidence type="ECO:0000256" key="2">
    <source>
        <dbReference type="ARBA" id="ARBA00008577"/>
    </source>
</evidence>
<evidence type="ECO:0000256" key="7">
    <source>
        <dbReference type="ARBA" id="ARBA00023136"/>
    </source>
</evidence>
<keyword evidence="5 9" id="KW-1133">Transmembrane helix</keyword>
<comment type="similarity">
    <text evidence="2">Belongs to the castor/pollux (TC 1.A.1.23) family.</text>
</comment>
<keyword evidence="7 9" id="KW-0472">Membrane</keyword>
<dbReference type="PANTHER" id="PTHR31563:SF10">
    <property type="entry name" value="ION CHANNEL POLLUX-RELATED"/>
    <property type="match status" value="1"/>
</dbReference>
<dbReference type="Pfam" id="PF06241">
    <property type="entry name" value="Castor_Poll_mid"/>
    <property type="match status" value="1"/>
</dbReference>
<evidence type="ECO:0000256" key="6">
    <source>
        <dbReference type="ARBA" id="ARBA00023065"/>
    </source>
</evidence>
<gene>
    <name evidence="11" type="ORF">ESP62_004740</name>
</gene>
<comment type="caution">
    <text evidence="11">The sequence shown here is derived from an EMBL/GenBank/DDBJ whole genome shotgun (WGS) entry which is preliminary data.</text>
</comment>
<keyword evidence="6" id="KW-0406">Ion transport</keyword>
<reference evidence="11" key="1">
    <citation type="submission" date="2019-09" db="EMBL/GenBank/DDBJ databases">
        <authorList>
            <person name="Li J."/>
        </authorList>
    </citation>
    <scope>NUCLEOTIDE SEQUENCE [LARGE SCALE GENOMIC DNA]</scope>
    <source>
        <strain evidence="11">NRBC 14897</strain>
    </source>
</reference>
<dbReference type="Gene3D" id="3.40.50.720">
    <property type="entry name" value="NAD(P)-binding Rossmann-like Domain"/>
    <property type="match status" value="2"/>
</dbReference>
<evidence type="ECO:0000259" key="10">
    <source>
        <dbReference type="PROSITE" id="PS51201"/>
    </source>
</evidence>
<keyword evidence="3" id="KW-0813">Transport</keyword>
<sequence length="636" mass="68199">MQQGNQKQGKARVEPTGGAKLRYWFDGTMARGTSALVAWLAVVTVALILVFAVFVSLTGLEPGQGNVKGGFLGRVLTTFFHTLDPGTVAGDSGTWRYIATMLVLTVAGLFIVSALIGVIATGIDDKLAELRRGRSLVIEKDHTVILGWSDSVFAIVRELSIANESRKRPAVVILAEQDKVEMEEAIREKVGDLKGTRVVCRTGSALDLGDLALTNHGLARSIIVLSPGGDEPDSEVIKTLLALTHDGAGPHIVAEIQDPQNLEAARLVGGDRTVIVDKRETIARLIVQTSRQSGAAAVYTELFDFDGDEIYFHSDASLAGSTFAEAITAYETASVIGLVSPDGYVELNPAMDTVVGGSELVVVAEDDSVLASAARSTASVDESRINTAAVAPEATSKVLMLGWNERAATVVRELDEYAQAGSTLEILTELGTPDVPDLTNLTATVTRGRTSDRATLDRFDVKEYDQIIVLCYSDELPVQRADARTLVTLLHLREIVGDRTKGERPSVVSEMLDDRNRALAQVAHVDDVIVSDEILSLILSQLSENDRLEAVFQDLLDADGAEIYLRPVRDYVLEGEPVTYATVVASAVRRGETALGYRVSAESDDADANHGVYVNPAKSAMFGVLPADRVVVLAES</sequence>
<name>A0A641ATE7_9ACTN</name>